<organism evidence="6 7">
    <name type="scientific">Hypericibacter adhaerens</name>
    <dbReference type="NCBI Taxonomy" id="2602016"/>
    <lineage>
        <taxon>Bacteria</taxon>
        <taxon>Pseudomonadati</taxon>
        <taxon>Pseudomonadota</taxon>
        <taxon>Alphaproteobacteria</taxon>
        <taxon>Rhodospirillales</taxon>
        <taxon>Dongiaceae</taxon>
        <taxon>Hypericibacter</taxon>
    </lineage>
</organism>
<feature type="DNA-binding region" description="H-T-H motif" evidence="4">
    <location>
        <begin position="40"/>
        <end position="59"/>
    </location>
</feature>
<evidence type="ECO:0000259" key="5">
    <source>
        <dbReference type="PROSITE" id="PS50977"/>
    </source>
</evidence>
<keyword evidence="3" id="KW-0804">Transcription</keyword>
<protein>
    <submittedName>
        <fullName evidence="6">TetR family transcriptional regulator</fullName>
    </submittedName>
</protein>
<dbReference type="InterPro" id="IPR009057">
    <property type="entry name" value="Homeodomain-like_sf"/>
</dbReference>
<dbReference type="SUPFAM" id="SSF46689">
    <property type="entry name" value="Homeodomain-like"/>
    <property type="match status" value="1"/>
</dbReference>
<dbReference type="PANTHER" id="PTHR30055">
    <property type="entry name" value="HTH-TYPE TRANSCRIPTIONAL REGULATOR RUTR"/>
    <property type="match status" value="1"/>
</dbReference>
<evidence type="ECO:0000313" key="7">
    <source>
        <dbReference type="Proteomes" id="UP000325797"/>
    </source>
</evidence>
<evidence type="ECO:0000256" key="3">
    <source>
        <dbReference type="ARBA" id="ARBA00023163"/>
    </source>
</evidence>
<name>A0A5J6MZQ7_9PROT</name>
<dbReference type="GO" id="GO:0003700">
    <property type="term" value="F:DNA-binding transcription factor activity"/>
    <property type="evidence" value="ECO:0007669"/>
    <property type="project" value="TreeGrafter"/>
</dbReference>
<accession>A0A5J6MZQ7</accession>
<dbReference type="GO" id="GO:0000976">
    <property type="term" value="F:transcription cis-regulatory region binding"/>
    <property type="evidence" value="ECO:0007669"/>
    <property type="project" value="TreeGrafter"/>
</dbReference>
<dbReference type="PROSITE" id="PS50977">
    <property type="entry name" value="HTH_TETR_2"/>
    <property type="match status" value="1"/>
</dbReference>
<feature type="domain" description="HTH tetR-type" evidence="5">
    <location>
        <begin position="17"/>
        <end position="77"/>
    </location>
</feature>
<dbReference type="PANTHER" id="PTHR30055:SF234">
    <property type="entry name" value="HTH-TYPE TRANSCRIPTIONAL REGULATOR BETI"/>
    <property type="match status" value="1"/>
</dbReference>
<dbReference type="Pfam" id="PF00440">
    <property type="entry name" value="TetR_N"/>
    <property type="match status" value="1"/>
</dbReference>
<sequence>MPDDVKEIPALRDRKKARQRIQLLEAAAELFRAKGYDKTRMEDIAGLADVSTPTVYNYFTTKHGVLKELLAQDRRDMQEPVETILRRPPENPAEALAQLIHANVVALRRTEDKLLWREMLAAIVRAHDEEQEEYDRSRKVFKRQIQKLLQHYVDAGQLARTLPITEATELVYAINTFDLRYMLAADRRTPEMIRDMARRQMALLLAGWMADGKPAPALPVIRGRSRKRKPRG</sequence>
<reference evidence="6 7" key="1">
    <citation type="submission" date="2019-08" db="EMBL/GenBank/DDBJ databases">
        <title>Hyperibacter terrae gen. nov., sp. nov. and Hyperibacter viscosus sp. nov., two new members in the family Rhodospirillaceae isolated from the rhizosphere of Hypericum perforatum.</title>
        <authorList>
            <person name="Noviana Z."/>
        </authorList>
    </citation>
    <scope>NUCLEOTIDE SEQUENCE [LARGE SCALE GENOMIC DNA]</scope>
    <source>
        <strain evidence="6 7">R5959</strain>
    </source>
</reference>
<gene>
    <name evidence="6" type="ORF">FRZ61_27940</name>
</gene>
<dbReference type="OrthoDB" id="9816431at2"/>
<dbReference type="PRINTS" id="PR00455">
    <property type="entry name" value="HTHTETR"/>
</dbReference>
<evidence type="ECO:0000256" key="1">
    <source>
        <dbReference type="ARBA" id="ARBA00023015"/>
    </source>
</evidence>
<keyword evidence="1" id="KW-0805">Transcription regulation</keyword>
<dbReference type="EMBL" id="CP042582">
    <property type="protein sequence ID" value="QEX22861.1"/>
    <property type="molecule type" value="Genomic_DNA"/>
</dbReference>
<dbReference type="Proteomes" id="UP000325797">
    <property type="component" value="Chromosome"/>
</dbReference>
<dbReference type="InterPro" id="IPR050109">
    <property type="entry name" value="HTH-type_TetR-like_transc_reg"/>
</dbReference>
<dbReference type="RefSeq" id="WP_151118308.1">
    <property type="nucleotide sequence ID" value="NZ_CP042582.1"/>
</dbReference>
<dbReference type="SUPFAM" id="SSF48498">
    <property type="entry name" value="Tetracyclin repressor-like, C-terminal domain"/>
    <property type="match status" value="1"/>
</dbReference>
<dbReference type="AlphaFoldDB" id="A0A5J6MZQ7"/>
<dbReference type="Gene3D" id="1.10.357.10">
    <property type="entry name" value="Tetracycline Repressor, domain 2"/>
    <property type="match status" value="1"/>
</dbReference>
<dbReference type="KEGG" id="hadh:FRZ61_27940"/>
<keyword evidence="2 4" id="KW-0238">DNA-binding</keyword>
<proteinExistence type="predicted"/>
<keyword evidence="7" id="KW-1185">Reference proteome</keyword>
<dbReference type="InterPro" id="IPR036271">
    <property type="entry name" value="Tet_transcr_reg_TetR-rel_C_sf"/>
</dbReference>
<evidence type="ECO:0000256" key="2">
    <source>
        <dbReference type="ARBA" id="ARBA00023125"/>
    </source>
</evidence>
<evidence type="ECO:0000313" key="6">
    <source>
        <dbReference type="EMBL" id="QEX22861.1"/>
    </source>
</evidence>
<dbReference type="InterPro" id="IPR001647">
    <property type="entry name" value="HTH_TetR"/>
</dbReference>
<evidence type="ECO:0000256" key="4">
    <source>
        <dbReference type="PROSITE-ProRule" id="PRU00335"/>
    </source>
</evidence>